<keyword evidence="1" id="KW-0732">Signal</keyword>
<dbReference type="Proteomes" id="UP000058599">
    <property type="component" value="Chromosome"/>
</dbReference>
<gene>
    <name evidence="2" type="ORF">SGRAN_2812</name>
</gene>
<sequence length="155" mass="16507">MKVFDPGTSRTGLIALLGTMFLTACSGAAQAANYTMFRDPNCGCCEAWAAHIREGLHADVAVQDSADMGAIKDREGVPDELRSCHTMIVDRYVIEGHVPAGDVARLLRERPAGVEGLAVAGMPVGSPGMEMSGRTQPYQVIAFGKTGRTVFNSYN</sequence>
<dbReference type="AlphaFoldDB" id="A0AA86GN19"/>
<feature type="signal peptide" evidence="1">
    <location>
        <begin position="1"/>
        <end position="31"/>
    </location>
</feature>
<keyword evidence="3" id="KW-1185">Reference proteome</keyword>
<evidence type="ECO:0000313" key="3">
    <source>
        <dbReference type="Proteomes" id="UP000058599"/>
    </source>
</evidence>
<dbReference type="PROSITE" id="PS51257">
    <property type="entry name" value="PROKAR_LIPOPROTEIN"/>
    <property type="match status" value="1"/>
</dbReference>
<dbReference type="KEGG" id="sgi:SGRAN_2812"/>
<proteinExistence type="predicted"/>
<dbReference type="InterPro" id="IPR007332">
    <property type="entry name" value="DUF411"/>
</dbReference>
<dbReference type="EMBL" id="CP012199">
    <property type="protein sequence ID" value="AMG75161.1"/>
    <property type="molecule type" value="Genomic_DNA"/>
</dbReference>
<accession>A0AA86GN19</accession>
<evidence type="ECO:0000256" key="1">
    <source>
        <dbReference type="SAM" id="SignalP"/>
    </source>
</evidence>
<feature type="chain" id="PRO_5041731245" evidence="1">
    <location>
        <begin position="32"/>
        <end position="155"/>
    </location>
</feature>
<name>A0AA86GN19_9SPHN</name>
<protein>
    <submittedName>
        <fullName evidence="2">Metal-binding protein</fullName>
    </submittedName>
</protein>
<reference evidence="2 3" key="1">
    <citation type="journal article" date="2016" name="BMC Genomics">
        <title>Genomic analysis of the nitrate-respiring Sphingopyxis granuli (formerly Sphingomonas macrogoltabida) strain TFA.</title>
        <authorList>
            <person name="Garcia-Romero I."/>
            <person name="Perez-Pulido A.J."/>
            <person name="Gonzalez-Flores Y.E."/>
            <person name="Reyes-Ramirez F."/>
            <person name="Santero E."/>
            <person name="Floriano B."/>
        </authorList>
    </citation>
    <scope>NUCLEOTIDE SEQUENCE [LARGE SCALE GENOMIC DNA]</scope>
    <source>
        <strain evidence="2 3">TFA</strain>
    </source>
</reference>
<organism evidence="2 3">
    <name type="scientific">Sphingopyxis granuli</name>
    <dbReference type="NCBI Taxonomy" id="267128"/>
    <lineage>
        <taxon>Bacteria</taxon>
        <taxon>Pseudomonadati</taxon>
        <taxon>Pseudomonadota</taxon>
        <taxon>Alphaproteobacteria</taxon>
        <taxon>Sphingomonadales</taxon>
        <taxon>Sphingomonadaceae</taxon>
        <taxon>Sphingopyxis</taxon>
    </lineage>
</organism>
<evidence type="ECO:0000313" key="2">
    <source>
        <dbReference type="EMBL" id="AMG75161.1"/>
    </source>
</evidence>
<dbReference type="Pfam" id="PF04214">
    <property type="entry name" value="DUF411"/>
    <property type="match status" value="1"/>
</dbReference>